<reference evidence="10" key="2">
    <citation type="submission" date="2023-01" db="EMBL/GenBank/DDBJ databases">
        <authorList>
            <person name="Sun Q."/>
            <person name="Evtushenko L."/>
        </authorList>
    </citation>
    <scope>NUCLEOTIDE SEQUENCE</scope>
    <source>
        <strain evidence="10">VKM B-2555</strain>
    </source>
</reference>
<dbReference type="EMBL" id="BSFK01000005">
    <property type="protein sequence ID" value="GLK75594.1"/>
    <property type="molecule type" value="Genomic_DNA"/>
</dbReference>
<dbReference type="PANTHER" id="PTHR30619">
    <property type="entry name" value="DNA INTERNALIZATION/COMPETENCE PROTEIN COMEC/REC2"/>
    <property type="match status" value="1"/>
</dbReference>
<feature type="transmembrane region" description="Helical" evidence="7">
    <location>
        <begin position="453"/>
        <end position="470"/>
    </location>
</feature>
<gene>
    <name evidence="10" type="ORF">GCM10008171_08480</name>
</gene>
<reference evidence="10" key="1">
    <citation type="journal article" date="2014" name="Int. J. Syst. Evol. Microbiol.">
        <title>Complete genome sequence of Corynebacterium casei LMG S-19264T (=DSM 44701T), isolated from a smear-ripened cheese.</title>
        <authorList>
            <consortium name="US DOE Joint Genome Institute (JGI-PGF)"/>
            <person name="Walter F."/>
            <person name="Albersmeier A."/>
            <person name="Kalinowski J."/>
            <person name="Ruckert C."/>
        </authorList>
    </citation>
    <scope>NUCLEOTIDE SEQUENCE</scope>
    <source>
        <strain evidence="10">VKM B-2555</strain>
    </source>
</reference>
<feature type="transmembrane region" description="Helical" evidence="7">
    <location>
        <begin position="380"/>
        <end position="397"/>
    </location>
</feature>
<dbReference type="GO" id="GO:0005886">
    <property type="term" value="C:plasma membrane"/>
    <property type="evidence" value="ECO:0007669"/>
    <property type="project" value="UniProtKB-SubCell"/>
</dbReference>
<evidence type="ECO:0000256" key="3">
    <source>
        <dbReference type="ARBA" id="ARBA00022692"/>
    </source>
</evidence>
<feature type="transmembrane region" description="Helical" evidence="7">
    <location>
        <begin position="126"/>
        <end position="143"/>
    </location>
</feature>
<feature type="transmembrane region" description="Helical" evidence="7">
    <location>
        <begin position="491"/>
        <end position="511"/>
    </location>
</feature>
<feature type="domain" description="DUF4131" evidence="9">
    <location>
        <begin position="126"/>
        <end position="271"/>
    </location>
</feature>
<dbReference type="InterPro" id="IPR025405">
    <property type="entry name" value="DUF4131"/>
</dbReference>
<feature type="region of interest" description="Disordered" evidence="6">
    <location>
        <begin position="789"/>
        <end position="852"/>
    </location>
</feature>
<dbReference type="PANTHER" id="PTHR30619:SF1">
    <property type="entry name" value="RECOMBINATION PROTEIN 2"/>
    <property type="match status" value="1"/>
</dbReference>
<evidence type="ECO:0000259" key="8">
    <source>
        <dbReference type="Pfam" id="PF03772"/>
    </source>
</evidence>
<evidence type="ECO:0000256" key="5">
    <source>
        <dbReference type="ARBA" id="ARBA00023136"/>
    </source>
</evidence>
<feature type="compositionally biased region" description="Basic and acidic residues" evidence="6">
    <location>
        <begin position="677"/>
        <end position="686"/>
    </location>
</feature>
<evidence type="ECO:0000256" key="1">
    <source>
        <dbReference type="ARBA" id="ARBA00004651"/>
    </source>
</evidence>
<evidence type="ECO:0000256" key="2">
    <source>
        <dbReference type="ARBA" id="ARBA00022475"/>
    </source>
</evidence>
<keyword evidence="4 7" id="KW-1133">Transmembrane helix</keyword>
<feature type="transmembrane region" description="Helical" evidence="7">
    <location>
        <begin position="585"/>
        <end position="603"/>
    </location>
</feature>
<dbReference type="InterPro" id="IPR052159">
    <property type="entry name" value="Competence_DNA_uptake"/>
</dbReference>
<dbReference type="Pfam" id="PF13567">
    <property type="entry name" value="DUF4131"/>
    <property type="match status" value="1"/>
</dbReference>
<sequence length="852" mass="89401">MGDGAKRVTTVSVTGGLGQAEGGKRAAPRDVSCARRAARVAWARNGGNSAAMGSDRRHERGRARAAALPGARAGWRLPGLSLEAPRAWLWARLVEEADAGRPALWAPVAFSVGVVVYFAAGREPELWAAVLLAAMGAAAVLAARRRFLALGLALAFAFGAFGFLAAKLAAERAAAPRLERAQRAEVVGRVLKVEPRDRGHRRVTLAVESFGALEAGARPRRVRATLGPEPRMTAGDRLSLSAFWRPPQQPLRPGGYDFALMAYFDGIGATGAQARDVRLRDRPPEEGMERVSAALERLRERLTERIAATVGGPEGAVAAALVTGVRGPIPQAVEDDLRAAGLSHILSISGLHMALVAGTLFWLVRALFAASERAALRLPVKALAAAVALAGATFYLALSGAEVATQRSYLMAGIVFAAILIGRPAVTPRNLALAALLVLALAPQALLGPSFQMSFAAVAALIATFEVWSARRREAEPGGRFERLLAAASRIALAAVVTTLVAGLATAPFAAYHFHRVTPYALAGNALATPLISLIVMPSVVGGLLFAPLGLDGPWWRLMGFGLEGVLAIARMVASWPGAERMSGAFSATALVLFALGLAWLCLWRTALRGAAVVPLGVALALSVWPHRPDVVIHPEGRAMAARGPDGELRLLGVGPGGFAGKVWLAADGVDPEARAKAAKEARAERNVSAAQTRRKGRENAHQGAPPSPFKPRCDRYGCIAPLDGGGEAALIWDPRAFDEDCRRAALVVTRLDAPAACGDHAAVIDRRVLAATGALELTRQGDRFHAVAGRAPASDRPWSRAAESAPPDALRLSFAPRRNSPALASPAADGLSPVDPTDPDDDADLNPDDDQ</sequence>
<comment type="caution">
    <text evidence="10">The sequence shown here is derived from an EMBL/GenBank/DDBJ whole genome shotgun (WGS) entry which is preliminary data.</text>
</comment>
<proteinExistence type="predicted"/>
<keyword evidence="11" id="KW-1185">Reference proteome</keyword>
<feature type="transmembrane region" description="Helical" evidence="7">
    <location>
        <begin position="345"/>
        <end position="368"/>
    </location>
</feature>
<dbReference type="Proteomes" id="UP001143364">
    <property type="component" value="Unassembled WGS sequence"/>
</dbReference>
<keyword evidence="2" id="KW-1003">Cell membrane</keyword>
<feature type="transmembrane region" description="Helical" evidence="7">
    <location>
        <begin position="531"/>
        <end position="551"/>
    </location>
</feature>
<dbReference type="NCBIfam" id="TIGR00360">
    <property type="entry name" value="ComEC_N-term"/>
    <property type="match status" value="1"/>
</dbReference>
<evidence type="ECO:0000313" key="11">
    <source>
        <dbReference type="Proteomes" id="UP001143364"/>
    </source>
</evidence>
<evidence type="ECO:0000256" key="6">
    <source>
        <dbReference type="SAM" id="MobiDB-lite"/>
    </source>
</evidence>
<evidence type="ECO:0000256" key="4">
    <source>
        <dbReference type="ARBA" id="ARBA00022989"/>
    </source>
</evidence>
<comment type="subcellular location">
    <subcellularLocation>
        <location evidence="1">Cell membrane</location>
        <topology evidence="1">Multi-pass membrane protein</topology>
    </subcellularLocation>
</comment>
<feature type="transmembrane region" description="Helical" evidence="7">
    <location>
        <begin position="409"/>
        <end position="426"/>
    </location>
</feature>
<dbReference type="AlphaFoldDB" id="A0A9W6N257"/>
<protein>
    <submittedName>
        <fullName evidence="10">Competence protein ComEC</fullName>
    </submittedName>
</protein>
<name>A0A9W6N257_9HYPH</name>
<accession>A0A9W6N257</accession>
<feature type="compositionally biased region" description="Acidic residues" evidence="6">
    <location>
        <begin position="838"/>
        <end position="852"/>
    </location>
</feature>
<dbReference type="InterPro" id="IPR004477">
    <property type="entry name" value="ComEC_N"/>
</dbReference>
<evidence type="ECO:0000256" key="7">
    <source>
        <dbReference type="SAM" id="Phobius"/>
    </source>
</evidence>
<feature type="region of interest" description="Disordered" evidence="6">
    <location>
        <begin position="677"/>
        <end position="709"/>
    </location>
</feature>
<evidence type="ECO:0000313" key="10">
    <source>
        <dbReference type="EMBL" id="GLK75594.1"/>
    </source>
</evidence>
<feature type="domain" description="ComEC/Rec2-related protein" evidence="8">
    <location>
        <begin position="321"/>
        <end position="606"/>
    </location>
</feature>
<keyword evidence="5 7" id="KW-0472">Membrane</keyword>
<evidence type="ECO:0000259" key="9">
    <source>
        <dbReference type="Pfam" id="PF13567"/>
    </source>
</evidence>
<feature type="transmembrane region" description="Helical" evidence="7">
    <location>
        <begin position="150"/>
        <end position="170"/>
    </location>
</feature>
<feature type="transmembrane region" description="Helical" evidence="7">
    <location>
        <begin position="102"/>
        <end position="120"/>
    </location>
</feature>
<organism evidence="10 11">
    <name type="scientific">Methylopila jiangsuensis</name>
    <dbReference type="NCBI Taxonomy" id="586230"/>
    <lineage>
        <taxon>Bacteria</taxon>
        <taxon>Pseudomonadati</taxon>
        <taxon>Pseudomonadota</taxon>
        <taxon>Alphaproteobacteria</taxon>
        <taxon>Hyphomicrobiales</taxon>
        <taxon>Methylopilaceae</taxon>
        <taxon>Methylopila</taxon>
    </lineage>
</organism>
<feature type="transmembrane region" description="Helical" evidence="7">
    <location>
        <begin position="558"/>
        <end position="579"/>
    </location>
</feature>
<dbReference type="Pfam" id="PF03772">
    <property type="entry name" value="Competence"/>
    <property type="match status" value="1"/>
</dbReference>
<keyword evidence="3 7" id="KW-0812">Transmembrane</keyword>
<feature type="transmembrane region" description="Helical" evidence="7">
    <location>
        <begin position="431"/>
        <end position="447"/>
    </location>
</feature>